<feature type="domain" description="Cysteine-rich" evidence="1">
    <location>
        <begin position="36"/>
        <end position="117"/>
    </location>
</feature>
<protein>
    <submittedName>
        <fullName evidence="2">L-lactate dehydrogenase, Fe-S oxidoreductase subunit YkgE</fullName>
    </submittedName>
</protein>
<evidence type="ECO:0000313" key="3">
    <source>
        <dbReference type="Proteomes" id="UP000006073"/>
    </source>
</evidence>
<dbReference type="eggNOG" id="COG0247">
    <property type="taxonomic scope" value="Bacteria"/>
</dbReference>
<dbReference type="PANTHER" id="PTHR30296">
    <property type="entry name" value="UNCHARACTERIZED PROTEIN YKGE"/>
    <property type="match status" value="1"/>
</dbReference>
<dbReference type="AlphaFoldDB" id="S2DNH7"/>
<comment type="caution">
    <text evidence="2">The sequence shown here is derived from an EMBL/GenBank/DDBJ whole genome shotgun (WGS) entry which is preliminary data.</text>
</comment>
<sequence>MLIFIDILAIDVQANIYQYLNIHKYRIHKMPLNKKIALFIPCYVDQFYPNVGIATLELLEKLGCQVSYPMGQTCCGQPMANAGYERDTFGTTKHFLRTFLVYDYIVAPSGSCVLHIKDHAPSIPGMEREQESLRQKIFELTEFLTDVLKVENLKGYFPHKVGFHASCHGHRGLRLGSSSERNEPFYSKGKQLLEQLDGLEWVELTRTDECCGFGGTFAVTEEALSVQMGKDRLEDHLTHGIEILTGGDMSCIMHLEGIAKRNQQPLKFMHIAEILNQAIS</sequence>
<proteinExistence type="predicted"/>
<keyword evidence="3" id="KW-1185">Reference proteome</keyword>
<accession>S2DNH7</accession>
<gene>
    <name evidence="2" type="ORF">A33Q_3755</name>
</gene>
<dbReference type="STRING" id="1189612.A33Q_3755"/>
<reference evidence="2 3" key="1">
    <citation type="journal article" date="2013" name="Genome Announc.">
        <title>Draft Genome Sequence of Indibacter alkaliphilus Strain LW1T, Isolated from Lonar Lake, a Haloalkaline Lake in the Buldana District of Maharashtra, India.</title>
        <authorList>
            <person name="Singh A."/>
            <person name="Kumar Jangir P."/>
            <person name="Sharma R."/>
            <person name="Singh A."/>
            <person name="Kumar Pinnaka A."/>
            <person name="Shivaji S."/>
        </authorList>
    </citation>
    <scope>NUCLEOTIDE SEQUENCE [LARGE SCALE GENOMIC DNA]</scope>
    <source>
        <strain evidence="3">CCUG 57479 / KCTC 22604 / LW1</strain>
    </source>
</reference>
<organism evidence="2 3">
    <name type="scientific">Indibacter alkaliphilus (strain CCUG 57479 / KCTC 22604 / LW1)</name>
    <dbReference type="NCBI Taxonomy" id="1189612"/>
    <lineage>
        <taxon>Bacteria</taxon>
        <taxon>Pseudomonadati</taxon>
        <taxon>Bacteroidota</taxon>
        <taxon>Cytophagia</taxon>
        <taxon>Cytophagales</taxon>
        <taxon>Cyclobacteriaceae</taxon>
    </lineage>
</organism>
<dbReference type="GO" id="GO:0005829">
    <property type="term" value="C:cytosol"/>
    <property type="evidence" value="ECO:0007669"/>
    <property type="project" value="TreeGrafter"/>
</dbReference>
<dbReference type="Proteomes" id="UP000006073">
    <property type="component" value="Unassembled WGS sequence"/>
</dbReference>
<dbReference type="GO" id="GO:0016491">
    <property type="term" value="F:oxidoreductase activity"/>
    <property type="evidence" value="ECO:0007669"/>
    <property type="project" value="UniProtKB-ARBA"/>
</dbReference>
<dbReference type="PANTHER" id="PTHR30296:SF0">
    <property type="entry name" value="LACTATE UTILIZATION PROTEIN A"/>
    <property type="match status" value="1"/>
</dbReference>
<dbReference type="InterPro" id="IPR004017">
    <property type="entry name" value="Cys_rich_dom"/>
</dbReference>
<dbReference type="Pfam" id="PF02754">
    <property type="entry name" value="CCG"/>
    <property type="match status" value="2"/>
</dbReference>
<evidence type="ECO:0000259" key="1">
    <source>
        <dbReference type="Pfam" id="PF02754"/>
    </source>
</evidence>
<feature type="domain" description="Cysteine-rich" evidence="1">
    <location>
        <begin position="161"/>
        <end position="255"/>
    </location>
</feature>
<name>S2DNH7_INDAL</name>
<dbReference type="EMBL" id="ALWO02000046">
    <property type="protein sequence ID" value="EOZ93496.1"/>
    <property type="molecule type" value="Genomic_DNA"/>
</dbReference>
<evidence type="ECO:0000313" key="2">
    <source>
        <dbReference type="EMBL" id="EOZ93496.1"/>
    </source>
</evidence>